<comment type="caution">
    <text evidence="1">The sequence shown here is derived from an EMBL/GenBank/DDBJ whole genome shotgun (WGS) entry which is preliminary data.</text>
</comment>
<name>A0A4Y2A8J5_ARAVE</name>
<organism evidence="1 2">
    <name type="scientific">Araneus ventricosus</name>
    <name type="common">Orbweaver spider</name>
    <name type="synonym">Epeira ventricosa</name>
    <dbReference type="NCBI Taxonomy" id="182803"/>
    <lineage>
        <taxon>Eukaryota</taxon>
        <taxon>Metazoa</taxon>
        <taxon>Ecdysozoa</taxon>
        <taxon>Arthropoda</taxon>
        <taxon>Chelicerata</taxon>
        <taxon>Arachnida</taxon>
        <taxon>Araneae</taxon>
        <taxon>Araneomorphae</taxon>
        <taxon>Entelegynae</taxon>
        <taxon>Araneoidea</taxon>
        <taxon>Araneidae</taxon>
        <taxon>Araneus</taxon>
    </lineage>
</organism>
<evidence type="ECO:0000313" key="2">
    <source>
        <dbReference type="Proteomes" id="UP000499080"/>
    </source>
</evidence>
<evidence type="ECO:0000313" key="1">
    <source>
        <dbReference type="EMBL" id="GBL76181.1"/>
    </source>
</evidence>
<protein>
    <submittedName>
        <fullName evidence="1">Uncharacterized protein</fullName>
    </submittedName>
</protein>
<feature type="non-terminal residue" evidence="1">
    <location>
        <position position="57"/>
    </location>
</feature>
<accession>A0A4Y2A8J5</accession>
<dbReference type="AlphaFoldDB" id="A0A4Y2A8J5"/>
<reference evidence="1 2" key="1">
    <citation type="journal article" date="2019" name="Sci. Rep.">
        <title>Orb-weaving spider Araneus ventricosus genome elucidates the spidroin gene catalogue.</title>
        <authorList>
            <person name="Kono N."/>
            <person name="Nakamura H."/>
            <person name="Ohtoshi R."/>
            <person name="Moran D.A.P."/>
            <person name="Shinohara A."/>
            <person name="Yoshida Y."/>
            <person name="Fujiwara M."/>
            <person name="Mori M."/>
            <person name="Tomita M."/>
            <person name="Arakawa K."/>
        </authorList>
    </citation>
    <scope>NUCLEOTIDE SEQUENCE [LARGE SCALE GENOMIC DNA]</scope>
</reference>
<gene>
    <name evidence="1" type="ORF">AVEN_39913_1</name>
</gene>
<proteinExistence type="predicted"/>
<dbReference type="Proteomes" id="UP000499080">
    <property type="component" value="Unassembled WGS sequence"/>
</dbReference>
<dbReference type="EMBL" id="BGPR01079827">
    <property type="protein sequence ID" value="GBL76181.1"/>
    <property type="molecule type" value="Genomic_DNA"/>
</dbReference>
<keyword evidence="2" id="KW-1185">Reference proteome</keyword>
<sequence length="57" mass="7055">MVVPVRYTITKRREWGHKKHDVKCFCCLRSNDGDGKMYFKGCRTRVMWFKVWRQKEE</sequence>